<reference evidence="2 3" key="1">
    <citation type="submission" date="2020-05" db="EMBL/GenBank/DDBJ databases">
        <title>Aquirufa sp. strain 15G-AUS-rot a new Aquirufa species.</title>
        <authorList>
            <person name="Pitt A."/>
            <person name="Hahn M.W."/>
        </authorList>
    </citation>
    <scope>NUCLEOTIDE SEQUENCE [LARGE SCALE GENOMIC DNA]</scope>
    <source>
        <strain evidence="2 3">15G-AUS-rot</strain>
    </source>
</reference>
<feature type="signal peptide" evidence="1">
    <location>
        <begin position="1"/>
        <end position="24"/>
    </location>
</feature>
<keyword evidence="3" id="KW-1185">Reference proteome</keyword>
<accession>A0A7D4QGS2</accession>
<organism evidence="2 3">
    <name type="scientific">Aquiluna borgnonia</name>
    <dbReference type="NCBI Taxonomy" id="2499157"/>
    <lineage>
        <taxon>Bacteria</taxon>
        <taxon>Bacillati</taxon>
        <taxon>Actinomycetota</taxon>
        <taxon>Actinomycetes</taxon>
        <taxon>Micrococcales</taxon>
        <taxon>Microbacteriaceae</taxon>
        <taxon>Luna cluster</taxon>
        <taxon>Luna-1 subcluster</taxon>
        <taxon>Aquiluna</taxon>
    </lineage>
</organism>
<protein>
    <submittedName>
        <fullName evidence="2">Uncharacterized protein</fullName>
    </submittedName>
</protein>
<dbReference type="Proteomes" id="UP000501003">
    <property type="component" value="Chromosome"/>
</dbReference>
<evidence type="ECO:0000313" key="2">
    <source>
        <dbReference type="EMBL" id="QKJ25608.1"/>
    </source>
</evidence>
<feature type="chain" id="PRO_5028905950" evidence="1">
    <location>
        <begin position="25"/>
        <end position="560"/>
    </location>
</feature>
<dbReference type="AlphaFoldDB" id="A0A7D4QGS2"/>
<sequence>MKRRSFAMIMAALIASASAMPSMAAAEDYLSGITLQGDEWLVMSSEQSRDGVHSMLALQPGGVGIGETRGDWISCTGIDDPTCSNPVAKKTILAWALLTDCTITDQEFCIESLKLSVGGQVLEEAKLIGSGDPRNNFEGNPKQNLLPGNSVPIYSTQTALNEAGNGNFAVMIRPSQFWDSAKGSFVTGDLEAAILPYFLNGEEGSGACLFTVGGVCARSTDFLAGTKIELTFRIPKSLGGWFSGRMKDPTISIAPLSAQANRIQITSEPVEVAALGLVKSKAAFTDVENMWQQNNGKWFANGGWATGANSWQPNIFPFIENYRPQVNDTAIGTNLVWKMRTIGSGGGSNCLADKSRVLGIVTTNALGYDIGSPEFRDGFLEYKVAGLHYMPNGKDLVIGTYDLIIESETARCLYGFTNAPVSATVTVVGTGDQNVASTVVSEKDGWLKLAAYGFTFSEKEIKVKLSQPLTKSLSEFSGSSKTLSAKQKNEVSALMKKVSSNPKFICTGTYVKPSDKAIALSRAKAVCNYAKGLDKNHSFFAQAKQTKAASYDGKVMVSSK</sequence>
<dbReference type="KEGG" id="aqg:HRU87_05420"/>
<keyword evidence="1" id="KW-0732">Signal</keyword>
<evidence type="ECO:0000313" key="3">
    <source>
        <dbReference type="Proteomes" id="UP000501003"/>
    </source>
</evidence>
<name>A0A7D4QGS2_9MICO</name>
<evidence type="ECO:0000256" key="1">
    <source>
        <dbReference type="SAM" id="SignalP"/>
    </source>
</evidence>
<dbReference type="RefSeq" id="WP_173493905.1">
    <property type="nucleotide sequence ID" value="NZ_CP054056.1"/>
</dbReference>
<dbReference type="EMBL" id="CP054056">
    <property type="protein sequence ID" value="QKJ25608.1"/>
    <property type="molecule type" value="Genomic_DNA"/>
</dbReference>
<gene>
    <name evidence="2" type="ORF">HRU87_05420</name>
</gene>
<proteinExistence type="predicted"/>